<dbReference type="PROSITE" id="PS51257">
    <property type="entry name" value="PROKAR_LIPOPROTEIN"/>
    <property type="match status" value="1"/>
</dbReference>
<dbReference type="InterPro" id="IPR032577">
    <property type="entry name" value="DUF4920"/>
</dbReference>
<dbReference type="EMBL" id="MBTA01000001">
    <property type="protein sequence ID" value="RKD20276.1"/>
    <property type="molecule type" value="Genomic_DNA"/>
</dbReference>
<name>A0A419SCB5_9SPHI</name>
<accession>A0A419SCB5</accession>
<reference evidence="1 2" key="1">
    <citation type="submission" date="2016-07" db="EMBL/GenBank/DDBJ databases">
        <title>Genome of Pelobium manganitolerans.</title>
        <authorList>
            <person name="Wu S."/>
            <person name="Wang G."/>
        </authorList>
    </citation>
    <scope>NUCLEOTIDE SEQUENCE [LARGE SCALE GENOMIC DNA]</scope>
    <source>
        <strain evidence="1 2">YS-25</strain>
    </source>
</reference>
<evidence type="ECO:0000313" key="1">
    <source>
        <dbReference type="EMBL" id="RKD20276.1"/>
    </source>
</evidence>
<keyword evidence="2" id="KW-1185">Reference proteome</keyword>
<evidence type="ECO:0008006" key="3">
    <source>
        <dbReference type="Google" id="ProtNLM"/>
    </source>
</evidence>
<gene>
    <name evidence="1" type="ORF">BCY91_01250</name>
</gene>
<organism evidence="1 2">
    <name type="scientific">Pelobium manganitolerans</name>
    <dbReference type="NCBI Taxonomy" id="1842495"/>
    <lineage>
        <taxon>Bacteria</taxon>
        <taxon>Pseudomonadati</taxon>
        <taxon>Bacteroidota</taxon>
        <taxon>Sphingobacteriia</taxon>
        <taxon>Sphingobacteriales</taxon>
        <taxon>Sphingobacteriaceae</taxon>
        <taxon>Pelobium</taxon>
    </lineage>
</organism>
<dbReference type="RefSeq" id="WP_120180191.1">
    <property type="nucleotide sequence ID" value="NZ_CBINCU010000001.1"/>
</dbReference>
<comment type="caution">
    <text evidence="1">The sequence shown here is derived from an EMBL/GenBank/DDBJ whole genome shotgun (WGS) entry which is preliminary data.</text>
</comment>
<dbReference type="AlphaFoldDB" id="A0A419SCB5"/>
<dbReference type="Pfam" id="PF16267">
    <property type="entry name" value="DUF4920"/>
    <property type="match status" value="1"/>
</dbReference>
<protein>
    <recommendedName>
        <fullName evidence="3">DUF4920 domain-containing protein</fullName>
    </recommendedName>
</protein>
<sequence length="160" mass="17500">MNKIFTSLVAVLVVFSSSCQNTEKIHLRAPQPLLGTVIGKSVLDNDVKDLASLLEAVSSKNSLRFKVKAKVKRVVNADGSWLELENGRGKEILVKTADAAMIFPSSLIGREIVLDGNARLETLNAQQLKQLVLAPSEQQKFSQEVVMIETTGLVVIEKRS</sequence>
<proteinExistence type="predicted"/>
<evidence type="ECO:0000313" key="2">
    <source>
        <dbReference type="Proteomes" id="UP000283433"/>
    </source>
</evidence>
<dbReference type="Proteomes" id="UP000283433">
    <property type="component" value="Unassembled WGS sequence"/>
</dbReference>